<accession>A0A1H3DCG1</accession>
<dbReference type="RefSeq" id="WP_093105933.1">
    <property type="nucleotide sequence ID" value="NZ_FNOS01000002.1"/>
</dbReference>
<proteinExistence type="predicted"/>
<protein>
    <submittedName>
        <fullName evidence="1">Uncharacterized protein</fullName>
    </submittedName>
</protein>
<organism evidence="1 2">
    <name type="scientific">Salimicrobium album</name>
    <dbReference type="NCBI Taxonomy" id="50717"/>
    <lineage>
        <taxon>Bacteria</taxon>
        <taxon>Bacillati</taxon>
        <taxon>Bacillota</taxon>
        <taxon>Bacilli</taxon>
        <taxon>Bacillales</taxon>
        <taxon>Bacillaceae</taxon>
        <taxon>Salimicrobium</taxon>
    </lineage>
</organism>
<comment type="caution">
    <text evidence="1">The sequence shown here is derived from an EMBL/GenBank/DDBJ whole genome shotgun (WGS) entry which is preliminary data.</text>
</comment>
<evidence type="ECO:0000313" key="1">
    <source>
        <dbReference type="EMBL" id="SDX64143.1"/>
    </source>
</evidence>
<evidence type="ECO:0000313" key="2">
    <source>
        <dbReference type="Proteomes" id="UP000198647"/>
    </source>
</evidence>
<reference evidence="1 2" key="1">
    <citation type="submission" date="2016-10" db="EMBL/GenBank/DDBJ databases">
        <authorList>
            <person name="Varghese N."/>
            <person name="Submissions S."/>
        </authorList>
    </citation>
    <scope>NUCLEOTIDE SEQUENCE [LARGE SCALE GENOMIC DNA]</scope>
    <source>
        <strain evidence="1 2">DSM 20748</strain>
    </source>
</reference>
<sequence>MEENKLTKGDVILYSFGFNYVEAKIQKVFIGRGGVFYKVRHKGLSGAGFTDFIPEQRVAAVIKRR</sequence>
<name>A0A1H3DCG1_9BACI</name>
<keyword evidence="2" id="KW-1185">Reference proteome</keyword>
<dbReference type="Proteomes" id="UP000198647">
    <property type="component" value="Unassembled WGS sequence"/>
</dbReference>
<dbReference type="EMBL" id="FNOS01000002">
    <property type="protein sequence ID" value="SDX64143.1"/>
    <property type="molecule type" value="Genomic_DNA"/>
</dbReference>
<gene>
    <name evidence="1" type="ORF">SAMN04488081_0913</name>
</gene>